<proteinExistence type="predicted"/>
<dbReference type="Proteomes" id="UP000196531">
    <property type="component" value="Unassembled WGS sequence"/>
</dbReference>
<dbReference type="AlphaFoldDB" id="A0A1Y5F787"/>
<accession>A0A1Y5F787</accession>
<dbReference type="SUPFAM" id="SSF56935">
    <property type="entry name" value="Porins"/>
    <property type="match status" value="1"/>
</dbReference>
<comment type="caution">
    <text evidence="1">The sequence shown here is derived from an EMBL/GenBank/DDBJ whole genome shotgun (WGS) entry which is preliminary data.</text>
</comment>
<reference evidence="2" key="1">
    <citation type="journal article" date="2017" name="Proc. Natl. Acad. Sci. U.S.A.">
        <title>Simulation of Deepwater Horizon oil plume reveals substrate specialization within a complex community of hydrocarbon-degraders.</title>
        <authorList>
            <person name="Hu P."/>
            <person name="Dubinsky E.A."/>
            <person name="Probst A.J."/>
            <person name="Wang J."/>
            <person name="Sieber C.M.K."/>
            <person name="Tom L.M."/>
            <person name="Gardinali P."/>
            <person name="Banfield J.F."/>
            <person name="Atlas R.M."/>
            <person name="Andersen G.L."/>
        </authorList>
    </citation>
    <scope>NUCLEOTIDE SEQUENCE [LARGE SCALE GENOMIC DNA]</scope>
</reference>
<protein>
    <submittedName>
        <fullName evidence="1">Uncharacterized protein</fullName>
    </submittedName>
</protein>
<evidence type="ECO:0000313" key="1">
    <source>
        <dbReference type="EMBL" id="OUR96654.1"/>
    </source>
</evidence>
<evidence type="ECO:0000313" key="2">
    <source>
        <dbReference type="Proteomes" id="UP000196531"/>
    </source>
</evidence>
<gene>
    <name evidence="1" type="ORF">A9Q84_09935</name>
</gene>
<dbReference type="EMBL" id="MAAO01000006">
    <property type="protein sequence ID" value="OUR96654.1"/>
    <property type="molecule type" value="Genomic_DNA"/>
</dbReference>
<name>A0A1Y5F787_9BACT</name>
<sequence length="403" mass="44974">MALALCSLQASGAIYETLPKGVRIGGYRHVFTGEINSSYGANSSESTYALKENLNARNLETINDATKEYFNQLKEINPQAYEDFSFGEYSAEGKGEVSVNGFGLGWGLTNRLTAYFSVRVYSANVELSIERTKGNNHQNTVNQLNQNTNLTSEQRLIKDITAQLPDAKKELLQSIIVNYYNYKPIGNWEAQGLGDLEVGAIYRLTDASNWGAAIAGGLVLPTGRIDDPDILQDISFGDGQTDVFAELLIGRRLFYKSIDLDLGIRYTYQTASTKNLRVPESYEFPLSKYKSDFKEKLGNKLELTVGPTFEINKQYSIAAAYGYQNQGKAKYESEHTLANEILARNSDSESHNVKLSAQFNTVNLYKAHQFVMPLAVTLTGQKKIAGKNTPNNSQYEIDFKFFF</sequence>
<organism evidence="1 2">
    <name type="scientific">Halobacteriovorax marinus</name>
    <dbReference type="NCBI Taxonomy" id="97084"/>
    <lineage>
        <taxon>Bacteria</taxon>
        <taxon>Pseudomonadati</taxon>
        <taxon>Bdellovibrionota</taxon>
        <taxon>Bacteriovoracia</taxon>
        <taxon>Bacteriovoracales</taxon>
        <taxon>Halobacteriovoraceae</taxon>
        <taxon>Halobacteriovorax</taxon>
    </lineage>
</organism>